<keyword evidence="9" id="KW-0695">RNA-directed DNA polymerase</keyword>
<dbReference type="Pfam" id="PF00078">
    <property type="entry name" value="RVT_1"/>
    <property type="match status" value="1"/>
</dbReference>
<dbReference type="SUPFAM" id="SSF56672">
    <property type="entry name" value="DNA/RNA polymerases"/>
    <property type="match status" value="1"/>
</dbReference>
<dbReference type="InterPro" id="IPR041577">
    <property type="entry name" value="RT_RNaseH_2"/>
</dbReference>
<keyword evidence="10" id="KW-0511">Multifunctional enzyme</keyword>
<dbReference type="InterPro" id="IPR021109">
    <property type="entry name" value="Peptidase_aspartic_dom_sf"/>
</dbReference>
<evidence type="ECO:0000259" key="11">
    <source>
        <dbReference type="Pfam" id="PF00078"/>
    </source>
</evidence>
<dbReference type="Proteomes" id="UP000499080">
    <property type="component" value="Unassembled WGS sequence"/>
</dbReference>
<evidence type="ECO:0000256" key="8">
    <source>
        <dbReference type="ARBA" id="ARBA00022908"/>
    </source>
</evidence>
<dbReference type="PANTHER" id="PTHR37984:SF5">
    <property type="entry name" value="PROTEIN NYNRIN-LIKE"/>
    <property type="match status" value="1"/>
</dbReference>
<evidence type="ECO:0000256" key="6">
    <source>
        <dbReference type="ARBA" id="ARBA00022842"/>
    </source>
</evidence>
<keyword evidence="3" id="KW-0548">Nucleotidyltransferase</keyword>
<evidence type="ECO:0000256" key="9">
    <source>
        <dbReference type="ARBA" id="ARBA00022918"/>
    </source>
</evidence>
<dbReference type="Gene3D" id="2.40.70.10">
    <property type="entry name" value="Acid Proteases"/>
    <property type="match status" value="1"/>
</dbReference>
<evidence type="ECO:0000256" key="3">
    <source>
        <dbReference type="ARBA" id="ARBA00022695"/>
    </source>
</evidence>
<dbReference type="GO" id="GO:0003723">
    <property type="term" value="F:RNA binding"/>
    <property type="evidence" value="ECO:0007669"/>
    <property type="project" value="UniProtKB-KW"/>
</dbReference>
<dbReference type="GO" id="GO:0003964">
    <property type="term" value="F:RNA-directed DNA polymerase activity"/>
    <property type="evidence" value="ECO:0007669"/>
    <property type="project" value="UniProtKB-KW"/>
</dbReference>
<dbReference type="Gene3D" id="3.10.20.370">
    <property type="match status" value="1"/>
</dbReference>
<keyword evidence="5" id="KW-0255">Endonuclease</keyword>
<dbReference type="InterPro" id="IPR000477">
    <property type="entry name" value="RT_dom"/>
</dbReference>
<organism evidence="13 14">
    <name type="scientific">Araneus ventricosus</name>
    <name type="common">Orbweaver spider</name>
    <name type="synonym">Epeira ventricosa</name>
    <dbReference type="NCBI Taxonomy" id="182803"/>
    <lineage>
        <taxon>Eukaryota</taxon>
        <taxon>Metazoa</taxon>
        <taxon>Ecdysozoa</taxon>
        <taxon>Arthropoda</taxon>
        <taxon>Chelicerata</taxon>
        <taxon>Arachnida</taxon>
        <taxon>Araneae</taxon>
        <taxon>Araneomorphae</taxon>
        <taxon>Entelegynae</taxon>
        <taxon>Araneoidea</taxon>
        <taxon>Araneidae</taxon>
        <taxon>Araneus</taxon>
    </lineage>
</organism>
<dbReference type="FunFam" id="3.30.70.270:FF:000020">
    <property type="entry name" value="Transposon Tf2-6 polyprotein-like Protein"/>
    <property type="match status" value="1"/>
</dbReference>
<dbReference type="GO" id="GO:0004190">
    <property type="term" value="F:aspartic-type endopeptidase activity"/>
    <property type="evidence" value="ECO:0007669"/>
    <property type="project" value="InterPro"/>
</dbReference>
<proteinExistence type="predicted"/>
<dbReference type="Pfam" id="PF17919">
    <property type="entry name" value="RT_RNaseH_2"/>
    <property type="match status" value="1"/>
</dbReference>
<keyword evidence="14" id="KW-1185">Reference proteome</keyword>
<evidence type="ECO:0000256" key="10">
    <source>
        <dbReference type="ARBA" id="ARBA00023268"/>
    </source>
</evidence>
<dbReference type="PROSITE" id="PS00141">
    <property type="entry name" value="ASP_PROTEASE"/>
    <property type="match status" value="1"/>
</dbReference>
<dbReference type="SUPFAM" id="SSF50630">
    <property type="entry name" value="Acid proteases"/>
    <property type="match status" value="1"/>
</dbReference>
<reference evidence="13 14" key="1">
    <citation type="journal article" date="2019" name="Sci. Rep.">
        <title>Orb-weaving spider Araneus ventricosus genome elucidates the spidroin gene catalogue.</title>
        <authorList>
            <person name="Kono N."/>
            <person name="Nakamura H."/>
            <person name="Ohtoshi R."/>
            <person name="Moran D.A.P."/>
            <person name="Shinohara A."/>
            <person name="Yoshida Y."/>
            <person name="Fujiwara M."/>
            <person name="Mori M."/>
            <person name="Tomita M."/>
            <person name="Arakawa K."/>
        </authorList>
    </citation>
    <scope>NUCLEOTIDE SEQUENCE [LARGE SCALE GENOMIC DNA]</scope>
</reference>
<evidence type="ECO:0000259" key="12">
    <source>
        <dbReference type="Pfam" id="PF17919"/>
    </source>
</evidence>
<dbReference type="InterPro" id="IPR043502">
    <property type="entry name" value="DNA/RNA_pol_sf"/>
</dbReference>
<evidence type="ECO:0000256" key="2">
    <source>
        <dbReference type="ARBA" id="ARBA00022679"/>
    </source>
</evidence>
<dbReference type="Pfam" id="PF13975">
    <property type="entry name" value="gag-asp_proteas"/>
    <property type="match status" value="1"/>
</dbReference>
<accession>A0A4Y2C098</accession>
<dbReference type="Gene3D" id="3.30.70.270">
    <property type="match status" value="3"/>
</dbReference>
<gene>
    <name evidence="13" type="primary">pol_3020</name>
    <name evidence="13" type="ORF">AVEN_163009_1</name>
</gene>
<keyword evidence="7" id="KW-0694">RNA-binding</keyword>
<dbReference type="EMBL" id="BGPR01000130">
    <property type="protein sequence ID" value="GBL97563.1"/>
    <property type="molecule type" value="Genomic_DNA"/>
</dbReference>
<evidence type="ECO:0000256" key="7">
    <source>
        <dbReference type="ARBA" id="ARBA00022884"/>
    </source>
</evidence>
<dbReference type="OrthoDB" id="9996999at2759"/>
<dbReference type="EC" id="2.7.7.49" evidence="1"/>
<dbReference type="CDD" id="cd01647">
    <property type="entry name" value="RT_LTR"/>
    <property type="match status" value="1"/>
</dbReference>
<dbReference type="GO" id="GO:0004519">
    <property type="term" value="F:endonuclease activity"/>
    <property type="evidence" value="ECO:0007669"/>
    <property type="project" value="UniProtKB-KW"/>
</dbReference>
<dbReference type="CDD" id="cd00303">
    <property type="entry name" value="retropepsin_like"/>
    <property type="match status" value="1"/>
</dbReference>
<dbReference type="PANTHER" id="PTHR37984">
    <property type="entry name" value="PROTEIN CBG26694"/>
    <property type="match status" value="1"/>
</dbReference>
<dbReference type="Gene3D" id="3.10.10.10">
    <property type="entry name" value="HIV Type 1 Reverse Transcriptase, subunit A, domain 1"/>
    <property type="match status" value="1"/>
</dbReference>
<dbReference type="GO" id="GO:0015074">
    <property type="term" value="P:DNA integration"/>
    <property type="evidence" value="ECO:0007669"/>
    <property type="project" value="UniProtKB-KW"/>
</dbReference>
<sequence length="575" mass="64916">MLVDTGANVTFVRTDLAQKLKGNFIYTAPNISLKTATGGKAEIHGKLDAAIECGSRKFQHKIYVADITDPCILGLDFLQKFNFMVDLEKNEIRKGGEEIPLFSASAEDSKLCSVLAKEKTIIPARSECLIQGVPEASGKFRYAVTDFPSHVSQKGVLVAATLVDLKKEAIPVRVLDLDHKPKTIDKGAVIATCEPVVDIVARPQEFSESLRLPSILENLEGLNEEQRTAVKELLQEFQNLFSTSDSDVGRCNMTQHRINTGNHSPIKQYPRRLPLAKKREAERLVKEMVDNGIIEESSGPWASPIVLVKKKDGSTRFCVDYRKLNEITIKDSYPLPRIDDTLDALNGSQWFSTLDLKSGYWQVEIQPEDKEKTAFTTGQGLWQFKRLQKANLKLSPKKCRFFRKEVSYLGHIISADGVKTDPEKTKAVVDWPRPETVYDVRSFLGLCTYYRRFARNFSVIARPLHKLTEARSNFNWTEEYEKSFNSLKQALITSPVLTYPRTDKEFILDTDASNEGIGAVLSQKIGNEECVIAYFSKSLGKPERNCVTRKELLAIVKSIEHFHHYYSLDPKTARI</sequence>
<keyword evidence="2" id="KW-0808">Transferase</keyword>
<dbReference type="AlphaFoldDB" id="A0A4Y2C098"/>
<dbReference type="InterPro" id="IPR043128">
    <property type="entry name" value="Rev_trsase/Diguanyl_cyclase"/>
</dbReference>
<evidence type="ECO:0000313" key="14">
    <source>
        <dbReference type="Proteomes" id="UP000499080"/>
    </source>
</evidence>
<keyword evidence="8" id="KW-0229">DNA integration</keyword>
<keyword evidence="6" id="KW-0460">Magnesium</keyword>
<name>A0A4Y2C098_ARAVE</name>
<evidence type="ECO:0000256" key="4">
    <source>
        <dbReference type="ARBA" id="ARBA00022722"/>
    </source>
</evidence>
<feature type="domain" description="Reverse transcriptase/retrotransposon-derived protein RNase H-like" evidence="12">
    <location>
        <begin position="476"/>
        <end position="566"/>
    </location>
</feature>
<evidence type="ECO:0000256" key="1">
    <source>
        <dbReference type="ARBA" id="ARBA00012493"/>
    </source>
</evidence>
<dbReference type="InterPro" id="IPR050951">
    <property type="entry name" value="Retrovirus_Pol_polyprotein"/>
</dbReference>
<evidence type="ECO:0000256" key="5">
    <source>
        <dbReference type="ARBA" id="ARBA00022759"/>
    </source>
</evidence>
<keyword evidence="4" id="KW-0540">Nuclease</keyword>
<dbReference type="FunFam" id="3.10.10.10:FF:000002">
    <property type="entry name" value="Retrovirus-related Pol polyprotein from transposon 17.6-like protein"/>
    <property type="match status" value="1"/>
</dbReference>
<evidence type="ECO:0000313" key="13">
    <source>
        <dbReference type="EMBL" id="GBL97563.1"/>
    </source>
</evidence>
<dbReference type="GO" id="GO:0006508">
    <property type="term" value="P:proteolysis"/>
    <property type="evidence" value="ECO:0007669"/>
    <property type="project" value="InterPro"/>
</dbReference>
<protein>
    <recommendedName>
        <fullName evidence="1">RNA-directed DNA polymerase</fullName>
        <ecNumber evidence="1">2.7.7.49</ecNumber>
    </recommendedName>
</protein>
<dbReference type="InterPro" id="IPR001969">
    <property type="entry name" value="Aspartic_peptidase_AS"/>
</dbReference>
<keyword evidence="5" id="KW-0378">Hydrolase</keyword>
<feature type="domain" description="Reverse transcriptase" evidence="11">
    <location>
        <begin position="308"/>
        <end position="380"/>
    </location>
</feature>
<comment type="caution">
    <text evidence="13">The sequence shown here is derived from an EMBL/GenBank/DDBJ whole genome shotgun (WGS) entry which is preliminary data.</text>
</comment>
<dbReference type="FunFam" id="3.10.20.370:FF:000001">
    <property type="entry name" value="Retrovirus-related Pol polyprotein from transposon 17.6-like protein"/>
    <property type="match status" value="1"/>
</dbReference>